<dbReference type="RefSeq" id="WP_281376240.1">
    <property type="nucleotide sequence ID" value="NZ_BAABKR010000003.1"/>
</dbReference>
<comment type="caution">
    <text evidence="1">The sequence shown here is derived from an EMBL/GenBank/DDBJ whole genome shotgun (WGS) entry which is preliminary data.</text>
</comment>
<dbReference type="Proteomes" id="UP000547528">
    <property type="component" value="Unassembled WGS sequence"/>
</dbReference>
<keyword evidence="2" id="KW-1185">Reference proteome</keyword>
<accession>A0A7W5XLP4</accession>
<sequence>MSREGLYRAMSADGNPTWTTIRKVTQALGLQVEVHRECSQARQ</sequence>
<reference evidence="1 2" key="1">
    <citation type="submission" date="2020-08" db="EMBL/GenBank/DDBJ databases">
        <title>Sequencing the genomes of 1000 actinobacteria strains.</title>
        <authorList>
            <person name="Klenk H.-P."/>
        </authorList>
    </citation>
    <scope>NUCLEOTIDE SEQUENCE [LARGE SCALE GENOMIC DNA]</scope>
    <source>
        <strain evidence="1 2">DSM 28238</strain>
    </source>
</reference>
<evidence type="ECO:0000313" key="1">
    <source>
        <dbReference type="EMBL" id="MBB3668450.1"/>
    </source>
</evidence>
<organism evidence="1 2">
    <name type="scientific">Garicola koreensis</name>
    <dbReference type="NCBI Taxonomy" id="1262554"/>
    <lineage>
        <taxon>Bacteria</taxon>
        <taxon>Bacillati</taxon>
        <taxon>Actinomycetota</taxon>
        <taxon>Actinomycetes</taxon>
        <taxon>Micrococcales</taxon>
        <taxon>Micrococcaceae</taxon>
        <taxon>Garicola</taxon>
    </lineage>
</organism>
<name>A0A7W5XLP4_9MICC</name>
<evidence type="ECO:0000313" key="2">
    <source>
        <dbReference type="Proteomes" id="UP000547528"/>
    </source>
</evidence>
<protein>
    <submittedName>
        <fullName evidence="1">Putative addiction module antidote protein</fullName>
    </submittedName>
</protein>
<dbReference type="AlphaFoldDB" id="A0A7W5XLP4"/>
<dbReference type="Pfam" id="PF21716">
    <property type="entry name" value="dnstrm_HI1420"/>
    <property type="match status" value="1"/>
</dbReference>
<gene>
    <name evidence="1" type="ORF">FHX47_002086</name>
</gene>
<dbReference type="EMBL" id="JACIBT010000020">
    <property type="protein sequence ID" value="MBB3668450.1"/>
    <property type="molecule type" value="Genomic_DNA"/>
</dbReference>
<proteinExistence type="predicted"/>
<dbReference type="InterPro" id="IPR014057">
    <property type="entry name" value="HI1420"/>
</dbReference>